<evidence type="ECO:0000313" key="2">
    <source>
        <dbReference type="Proteomes" id="UP001163321"/>
    </source>
</evidence>
<name>A0ACC0VYT9_9STRA</name>
<gene>
    <name evidence="1" type="ORF">PsorP6_009158</name>
</gene>
<keyword evidence="2" id="KW-1185">Reference proteome</keyword>
<dbReference type="Proteomes" id="UP001163321">
    <property type="component" value="Chromosome 5"/>
</dbReference>
<dbReference type="EMBL" id="CM047584">
    <property type="protein sequence ID" value="KAI9911669.1"/>
    <property type="molecule type" value="Genomic_DNA"/>
</dbReference>
<evidence type="ECO:0000313" key="1">
    <source>
        <dbReference type="EMBL" id="KAI9911669.1"/>
    </source>
</evidence>
<organism evidence="1 2">
    <name type="scientific">Peronosclerospora sorghi</name>
    <dbReference type="NCBI Taxonomy" id="230839"/>
    <lineage>
        <taxon>Eukaryota</taxon>
        <taxon>Sar</taxon>
        <taxon>Stramenopiles</taxon>
        <taxon>Oomycota</taxon>
        <taxon>Peronosporomycetes</taxon>
        <taxon>Peronosporales</taxon>
        <taxon>Peronosporaceae</taxon>
        <taxon>Peronosclerospora</taxon>
    </lineage>
</organism>
<reference evidence="1 2" key="1">
    <citation type="journal article" date="2022" name="bioRxiv">
        <title>The genome of the oomycete Peronosclerospora sorghi, a cosmopolitan pathogen of maize and sorghum, is inflated with dispersed pseudogenes.</title>
        <authorList>
            <person name="Fletcher K."/>
            <person name="Martin F."/>
            <person name="Isakeit T."/>
            <person name="Cavanaugh K."/>
            <person name="Magill C."/>
            <person name="Michelmore R."/>
        </authorList>
    </citation>
    <scope>NUCLEOTIDE SEQUENCE [LARGE SCALE GENOMIC DNA]</scope>
    <source>
        <strain evidence="1">P6</strain>
    </source>
</reference>
<proteinExistence type="predicted"/>
<accession>A0ACC0VYT9</accession>
<comment type="caution">
    <text evidence="1">The sequence shown here is derived from an EMBL/GenBank/DDBJ whole genome shotgun (WGS) entry which is preliminary data.</text>
</comment>
<sequence>MTSPLPSTKLRVLCLHGFRTNRQVMESQTRGLRDALGPNTEYVFLNGPFEARGPTDEIIDRKFGHTAPFYEWWANRYLEKEEREDIEAEDGVLRGTTRHWCLQFEDIDQAIEAMDEKLNKLGEFDLAVGFSQGAIMLTILSMWYLQKSTKRWWKLVVCVCGVRPRGINVRELFETHEGEKIMPYVHCCSQRSTIERPEDVTLFNSDQTPCITRSAHAWSLYALHYASKKLQIIFQETQYKGDFVFLALSCFERGVSADKLQPLAVNFMVINDSSRLWLEISEKYLFVLIRLLMMPKQVIKLYRLID</sequence>
<protein>
    <submittedName>
        <fullName evidence="1">Uncharacterized protein</fullName>
    </submittedName>
</protein>